<comment type="caution">
    <text evidence="5">The sequence shown here is derived from an EMBL/GenBank/DDBJ whole genome shotgun (WGS) entry which is preliminary data.</text>
</comment>
<dbReference type="RefSeq" id="WP_165134011.1">
    <property type="nucleotide sequence ID" value="NZ_CP049250.1"/>
</dbReference>
<dbReference type="GO" id="GO:0003677">
    <property type="term" value="F:DNA binding"/>
    <property type="evidence" value="ECO:0007669"/>
    <property type="project" value="UniProtKB-KW"/>
</dbReference>
<dbReference type="SMART" id="SM00347">
    <property type="entry name" value="HTH_MARR"/>
    <property type="match status" value="1"/>
</dbReference>
<feature type="domain" description="HTH marR-type" evidence="4">
    <location>
        <begin position="1"/>
        <end position="99"/>
    </location>
</feature>
<dbReference type="EMBL" id="JACIEC010000004">
    <property type="protein sequence ID" value="MBB4144770.1"/>
    <property type="molecule type" value="Genomic_DNA"/>
</dbReference>
<evidence type="ECO:0000313" key="6">
    <source>
        <dbReference type="Proteomes" id="UP000519897"/>
    </source>
</evidence>
<keyword evidence="1" id="KW-0805">Transcription regulation</keyword>
<keyword evidence="2 5" id="KW-0238">DNA-binding</keyword>
<sequence>MKQAGGIGTAACATLVALGHSCELTIRELAVIAGLSHSVMVRSIENLAQAGLVAKSQGKDKREVLTRLTPQGLELRTQLLDARAAQIQKALAALSLQQQISLHEALSVMLVTLTEGRDQSEHLCRLCDEAACGPDCPVELCVQQMEKPEVV</sequence>
<dbReference type="PANTHER" id="PTHR42756">
    <property type="entry name" value="TRANSCRIPTIONAL REGULATOR, MARR"/>
    <property type="match status" value="1"/>
</dbReference>
<protein>
    <submittedName>
        <fullName evidence="5">DNA-binding MarR family transcriptional regulator</fullName>
    </submittedName>
</protein>
<evidence type="ECO:0000256" key="1">
    <source>
        <dbReference type="ARBA" id="ARBA00023015"/>
    </source>
</evidence>
<evidence type="ECO:0000256" key="3">
    <source>
        <dbReference type="ARBA" id="ARBA00023163"/>
    </source>
</evidence>
<dbReference type="InterPro" id="IPR000835">
    <property type="entry name" value="HTH_MarR-typ"/>
</dbReference>
<dbReference type="Gene3D" id="1.10.10.10">
    <property type="entry name" value="Winged helix-like DNA-binding domain superfamily/Winged helix DNA-binding domain"/>
    <property type="match status" value="1"/>
</dbReference>
<accession>A0A7W6LI25</accession>
<dbReference type="AlphaFoldDB" id="A0A7W6LI25"/>
<dbReference type="PANTHER" id="PTHR42756:SF1">
    <property type="entry name" value="TRANSCRIPTIONAL REPRESSOR OF EMRAB OPERON"/>
    <property type="match status" value="1"/>
</dbReference>
<dbReference type="GO" id="GO:0003700">
    <property type="term" value="F:DNA-binding transcription factor activity"/>
    <property type="evidence" value="ECO:0007669"/>
    <property type="project" value="InterPro"/>
</dbReference>
<evidence type="ECO:0000259" key="4">
    <source>
        <dbReference type="SMART" id="SM00347"/>
    </source>
</evidence>
<keyword evidence="6" id="KW-1185">Reference proteome</keyword>
<dbReference type="SUPFAM" id="SSF46785">
    <property type="entry name" value="Winged helix' DNA-binding domain"/>
    <property type="match status" value="1"/>
</dbReference>
<reference evidence="5 6" key="1">
    <citation type="submission" date="2020-08" db="EMBL/GenBank/DDBJ databases">
        <title>Genomic Encyclopedia of Type Strains, Phase IV (KMG-IV): sequencing the most valuable type-strain genomes for metagenomic binning, comparative biology and taxonomic classification.</title>
        <authorList>
            <person name="Goeker M."/>
        </authorList>
    </citation>
    <scope>NUCLEOTIDE SEQUENCE [LARGE SCALE GENOMIC DNA]</scope>
    <source>
        <strain evidence="5 6">DSM 29514</strain>
    </source>
</reference>
<dbReference type="InterPro" id="IPR036388">
    <property type="entry name" value="WH-like_DNA-bd_sf"/>
</dbReference>
<dbReference type="Proteomes" id="UP000519897">
    <property type="component" value="Unassembled WGS sequence"/>
</dbReference>
<evidence type="ECO:0000313" key="5">
    <source>
        <dbReference type="EMBL" id="MBB4144770.1"/>
    </source>
</evidence>
<organism evidence="5 6">
    <name type="scientific">Rhizobium rhizoryzae</name>
    <dbReference type="NCBI Taxonomy" id="451876"/>
    <lineage>
        <taxon>Bacteria</taxon>
        <taxon>Pseudomonadati</taxon>
        <taxon>Pseudomonadota</taxon>
        <taxon>Alphaproteobacteria</taxon>
        <taxon>Hyphomicrobiales</taxon>
        <taxon>Rhizobiaceae</taxon>
        <taxon>Rhizobium/Agrobacterium group</taxon>
        <taxon>Rhizobium</taxon>
    </lineage>
</organism>
<keyword evidence="3" id="KW-0804">Transcription</keyword>
<name>A0A7W6LI25_9HYPH</name>
<proteinExistence type="predicted"/>
<dbReference type="InterPro" id="IPR036390">
    <property type="entry name" value="WH_DNA-bd_sf"/>
</dbReference>
<evidence type="ECO:0000256" key="2">
    <source>
        <dbReference type="ARBA" id="ARBA00023125"/>
    </source>
</evidence>
<gene>
    <name evidence="5" type="ORF">GGQ72_003327</name>
</gene>
<dbReference type="Pfam" id="PF12802">
    <property type="entry name" value="MarR_2"/>
    <property type="match status" value="1"/>
</dbReference>